<evidence type="ECO:0000256" key="2">
    <source>
        <dbReference type="SAM" id="Phobius"/>
    </source>
</evidence>
<dbReference type="SMART" id="SM00978">
    <property type="entry name" value="Tim44"/>
    <property type="match status" value="1"/>
</dbReference>
<feature type="transmembrane region" description="Helical" evidence="2">
    <location>
        <begin position="105"/>
        <end position="126"/>
    </location>
</feature>
<evidence type="ECO:0000313" key="5">
    <source>
        <dbReference type="Proteomes" id="UP000295361"/>
    </source>
</evidence>
<evidence type="ECO:0000313" key="4">
    <source>
        <dbReference type="EMBL" id="TDP63787.1"/>
    </source>
</evidence>
<dbReference type="Pfam" id="PF04280">
    <property type="entry name" value="Tim44"/>
    <property type="match status" value="1"/>
</dbReference>
<dbReference type="AlphaFoldDB" id="A0A4R6QKF7"/>
<dbReference type="PANTHER" id="PTHR41542:SF1">
    <property type="entry name" value="BLL5807 PROTEIN"/>
    <property type="match status" value="1"/>
</dbReference>
<dbReference type="OrthoDB" id="5297955at2"/>
<organism evidence="4 5">
    <name type="scientific">Roseateles toxinivorans</name>
    <dbReference type="NCBI Taxonomy" id="270368"/>
    <lineage>
        <taxon>Bacteria</taxon>
        <taxon>Pseudomonadati</taxon>
        <taxon>Pseudomonadota</taxon>
        <taxon>Betaproteobacteria</taxon>
        <taxon>Burkholderiales</taxon>
        <taxon>Sphaerotilaceae</taxon>
        <taxon>Roseateles</taxon>
    </lineage>
</organism>
<keyword evidence="2" id="KW-0812">Transmembrane</keyword>
<gene>
    <name evidence="4" type="ORF">DES47_10469</name>
</gene>
<dbReference type="SUPFAM" id="SSF54427">
    <property type="entry name" value="NTF2-like"/>
    <property type="match status" value="1"/>
</dbReference>
<evidence type="ECO:0000259" key="3">
    <source>
        <dbReference type="SMART" id="SM00978"/>
    </source>
</evidence>
<feature type="compositionally biased region" description="Low complexity" evidence="1">
    <location>
        <begin position="38"/>
        <end position="70"/>
    </location>
</feature>
<feature type="region of interest" description="Disordered" evidence="1">
    <location>
        <begin position="26"/>
        <end position="70"/>
    </location>
</feature>
<dbReference type="InParanoid" id="A0A4R6QKF7"/>
<proteinExistence type="predicted"/>
<dbReference type="EMBL" id="SNXS01000004">
    <property type="protein sequence ID" value="TDP63787.1"/>
    <property type="molecule type" value="Genomic_DNA"/>
</dbReference>
<feature type="domain" description="Tim44-like" evidence="3">
    <location>
        <begin position="170"/>
        <end position="300"/>
    </location>
</feature>
<dbReference type="InterPro" id="IPR032710">
    <property type="entry name" value="NTF2-like_dom_sf"/>
</dbReference>
<keyword evidence="2" id="KW-1133">Transmembrane helix</keyword>
<keyword evidence="2" id="KW-0472">Membrane</keyword>
<keyword evidence="5" id="KW-1185">Reference proteome</keyword>
<reference evidence="4 5" key="1">
    <citation type="submission" date="2019-03" db="EMBL/GenBank/DDBJ databases">
        <title>Genomic Encyclopedia of Type Strains, Phase IV (KMG-IV): sequencing the most valuable type-strain genomes for metagenomic binning, comparative biology and taxonomic classification.</title>
        <authorList>
            <person name="Goeker M."/>
        </authorList>
    </citation>
    <scope>NUCLEOTIDE SEQUENCE [LARGE SCALE GENOMIC DNA]</scope>
    <source>
        <strain evidence="4 5">DSM 16998</strain>
    </source>
</reference>
<dbReference type="PANTHER" id="PTHR41542">
    <property type="entry name" value="BLL5807 PROTEIN"/>
    <property type="match status" value="1"/>
</dbReference>
<feature type="transmembrane region" description="Helical" evidence="2">
    <location>
        <begin position="80"/>
        <end position="98"/>
    </location>
</feature>
<name>A0A4R6QKF7_9BURK</name>
<accession>A0A4R6QKF7</accession>
<dbReference type="InterPro" id="IPR007379">
    <property type="entry name" value="Tim44-like_dom"/>
</dbReference>
<dbReference type="Proteomes" id="UP000295361">
    <property type="component" value="Unassembled WGS sequence"/>
</dbReference>
<evidence type="ECO:0000256" key="1">
    <source>
        <dbReference type="SAM" id="MobiDB-lite"/>
    </source>
</evidence>
<dbReference type="RefSeq" id="WP_133701654.1">
    <property type="nucleotide sequence ID" value="NZ_SNXS01000004.1"/>
</dbReference>
<sequence length="302" mass="31456">MKHLLLSVCIALSGLVIVQSDAEARRLGGGSSAGMKRTTPAATPDATPAKPAQAAPAQAQAAAPTAAAATPPKRSWMGPLAGLAAGLGLAALASHLGFGEGLANIMSILLVVMLGAVLLGFVMKYLRNKRNAPAAQGLHGMQFANAGFGSAQVPQSFGSGAVTSQTKPDLIPSIAATAAPIGFDNAEFETIAKRVFIRLQAANDAGDLDDLRRFTTPEMFAVARQELLERPGTPQQTDVVQLQAAVAEHAEEDGRQIVSVRFSGLIREVKDAPAEAFNEIWHLVRPLDGSREWAIAGIQQAA</sequence>
<comment type="caution">
    <text evidence="4">The sequence shown here is derived from an EMBL/GenBank/DDBJ whole genome shotgun (WGS) entry which is preliminary data.</text>
</comment>
<protein>
    <submittedName>
        <fullName evidence="4">Putative lipid-binding transport protein (Tim44 family)</fullName>
    </submittedName>
</protein>